<evidence type="ECO:0000256" key="1">
    <source>
        <dbReference type="SAM" id="MobiDB-lite"/>
    </source>
</evidence>
<name>A0ABS4T7H6_9PSEU</name>
<dbReference type="Proteomes" id="UP001519332">
    <property type="component" value="Unassembled WGS sequence"/>
</dbReference>
<dbReference type="RefSeq" id="WP_209634391.1">
    <property type="nucleotide sequence ID" value="NZ_JAGINW010000001.1"/>
</dbReference>
<dbReference type="EMBL" id="JAGINW010000001">
    <property type="protein sequence ID" value="MBP2320362.1"/>
    <property type="molecule type" value="Genomic_DNA"/>
</dbReference>
<evidence type="ECO:0000313" key="2">
    <source>
        <dbReference type="EMBL" id="MBP2320362.1"/>
    </source>
</evidence>
<feature type="compositionally biased region" description="Acidic residues" evidence="1">
    <location>
        <begin position="68"/>
        <end position="78"/>
    </location>
</feature>
<proteinExistence type="predicted"/>
<organism evidence="2 3">
    <name type="scientific">Kibdelosporangium banguiense</name>
    <dbReference type="NCBI Taxonomy" id="1365924"/>
    <lineage>
        <taxon>Bacteria</taxon>
        <taxon>Bacillati</taxon>
        <taxon>Actinomycetota</taxon>
        <taxon>Actinomycetes</taxon>
        <taxon>Pseudonocardiales</taxon>
        <taxon>Pseudonocardiaceae</taxon>
        <taxon>Kibdelosporangium</taxon>
    </lineage>
</organism>
<feature type="region of interest" description="Disordered" evidence="1">
    <location>
        <begin position="63"/>
        <end position="97"/>
    </location>
</feature>
<protein>
    <recommendedName>
        <fullName evidence="4">SMI1/KNR4 family protein</fullName>
    </recommendedName>
</protein>
<dbReference type="InterPro" id="IPR037883">
    <property type="entry name" value="Knr4/Smi1-like_sf"/>
</dbReference>
<evidence type="ECO:0000313" key="3">
    <source>
        <dbReference type="Proteomes" id="UP001519332"/>
    </source>
</evidence>
<sequence>MADIVARLARLRAKDEGLKGFGADEHEYRNSPMSEADVEEFEQWMTVPFPPAFRDFLLVGQLAGSTGGDDDTGEDGEPDQQCLPASPKGEPAKAVEERCHDASLAAEGRRVVMRVLTSGVLRSQYIPRLD</sequence>
<accession>A0ABS4T7H6</accession>
<keyword evidence="3" id="KW-1185">Reference proteome</keyword>
<comment type="caution">
    <text evidence="2">The sequence shown here is derived from an EMBL/GenBank/DDBJ whole genome shotgun (WGS) entry which is preliminary data.</text>
</comment>
<dbReference type="SUPFAM" id="SSF160631">
    <property type="entry name" value="SMI1/KNR4-like"/>
    <property type="match status" value="1"/>
</dbReference>
<gene>
    <name evidence="2" type="ORF">JOF56_000747</name>
</gene>
<reference evidence="2 3" key="1">
    <citation type="submission" date="2021-03" db="EMBL/GenBank/DDBJ databases">
        <title>Sequencing the genomes of 1000 actinobacteria strains.</title>
        <authorList>
            <person name="Klenk H.-P."/>
        </authorList>
    </citation>
    <scope>NUCLEOTIDE SEQUENCE [LARGE SCALE GENOMIC DNA]</scope>
    <source>
        <strain evidence="2 3">DSM 46670</strain>
    </source>
</reference>
<evidence type="ECO:0008006" key="4">
    <source>
        <dbReference type="Google" id="ProtNLM"/>
    </source>
</evidence>